<feature type="compositionally biased region" description="Basic residues" evidence="1">
    <location>
        <begin position="1"/>
        <end position="19"/>
    </location>
</feature>
<feature type="compositionally biased region" description="Low complexity" evidence="1">
    <location>
        <begin position="20"/>
        <end position="31"/>
    </location>
</feature>
<name>A0A0H2ZY17_MYCA1</name>
<organism evidence="2 3">
    <name type="scientific">Mycobacterium avium (strain 104)</name>
    <dbReference type="NCBI Taxonomy" id="243243"/>
    <lineage>
        <taxon>Bacteria</taxon>
        <taxon>Bacillati</taxon>
        <taxon>Actinomycetota</taxon>
        <taxon>Actinomycetes</taxon>
        <taxon>Mycobacteriales</taxon>
        <taxon>Mycobacteriaceae</taxon>
        <taxon>Mycobacterium</taxon>
        <taxon>Mycobacterium avium complex (MAC)</taxon>
    </lineage>
</organism>
<sequence length="179" mass="19118">MHRGTGLRGRPPPRRRGPRGSRCSRAGAALADVGLPAHRRRAIDRLATDGETAQGRHHRVGRRHSAQPQNPPVVRPPESHAGFRRGLDRRCFRRAQPPRALPSNCRYLLPSLIRSSARAGTAGKKTSAQPARLPRLVQAATAPTIGGAAILTTARAGNLAASRYCDRLHVGGGHGSSAQ</sequence>
<evidence type="ECO:0000256" key="1">
    <source>
        <dbReference type="SAM" id="MobiDB-lite"/>
    </source>
</evidence>
<reference evidence="2 3" key="1">
    <citation type="submission" date="2006-10" db="EMBL/GenBank/DDBJ databases">
        <authorList>
            <person name="Fleischmann R.D."/>
            <person name="Dodson R.J."/>
            <person name="Haft D.H."/>
            <person name="Merkel J.S."/>
            <person name="Nelson W.C."/>
            <person name="Fraser C.M."/>
        </authorList>
    </citation>
    <scope>NUCLEOTIDE SEQUENCE [LARGE SCALE GENOMIC DNA]</scope>
    <source>
        <strain evidence="2 3">104</strain>
    </source>
</reference>
<protein>
    <submittedName>
        <fullName evidence="2">Uncharacterized protein</fullName>
    </submittedName>
</protein>
<feature type="compositionally biased region" description="Basic residues" evidence="1">
    <location>
        <begin position="55"/>
        <end position="65"/>
    </location>
</feature>
<dbReference type="HOGENOM" id="CLU_1501885_0_0_11"/>
<feature type="region of interest" description="Disordered" evidence="1">
    <location>
        <begin position="1"/>
        <end position="82"/>
    </location>
</feature>
<proteinExistence type="predicted"/>
<evidence type="ECO:0000313" key="2">
    <source>
        <dbReference type="EMBL" id="ABK67290.1"/>
    </source>
</evidence>
<evidence type="ECO:0000313" key="3">
    <source>
        <dbReference type="Proteomes" id="UP000001574"/>
    </source>
</evidence>
<dbReference type="EMBL" id="CP000479">
    <property type="protein sequence ID" value="ABK67290.1"/>
    <property type="molecule type" value="Genomic_DNA"/>
</dbReference>
<accession>A0A0H2ZY17</accession>
<dbReference type="Proteomes" id="UP000001574">
    <property type="component" value="Chromosome"/>
</dbReference>
<dbReference type="AlphaFoldDB" id="A0A0H2ZY17"/>
<dbReference type="KEGG" id="mav:MAV_3821"/>
<gene>
    <name evidence="2" type="ordered locus">MAV_3821</name>
</gene>